<evidence type="ECO:0000256" key="1">
    <source>
        <dbReference type="ARBA" id="ARBA00004413"/>
    </source>
</evidence>
<dbReference type="Pfam" id="PF01052">
    <property type="entry name" value="FliMN_C"/>
    <property type="match status" value="1"/>
</dbReference>
<dbReference type="RefSeq" id="WP_207562586.1">
    <property type="nucleotide sequence ID" value="NZ_CP046072.1"/>
</dbReference>
<dbReference type="Gene3D" id="3.40.1550.10">
    <property type="entry name" value="CheC-like"/>
    <property type="match status" value="1"/>
</dbReference>
<dbReference type="SUPFAM" id="SSF103039">
    <property type="entry name" value="CheC-like"/>
    <property type="match status" value="1"/>
</dbReference>
<dbReference type="GO" id="GO:0009425">
    <property type="term" value="C:bacterial-type flagellum basal body"/>
    <property type="evidence" value="ECO:0007669"/>
    <property type="project" value="InterPro"/>
</dbReference>
<dbReference type="Proteomes" id="UP000671852">
    <property type="component" value="Chromosome"/>
</dbReference>
<dbReference type="PRINTS" id="PR00956">
    <property type="entry name" value="FLGMOTORFLIN"/>
</dbReference>
<keyword evidence="6" id="KW-0283">Flagellar rotation</keyword>
<keyword evidence="11" id="KW-0282">Flagellum</keyword>
<keyword evidence="7" id="KW-0472">Membrane</keyword>
<dbReference type="GO" id="GO:0005886">
    <property type="term" value="C:plasma membrane"/>
    <property type="evidence" value="ECO:0007669"/>
    <property type="project" value="UniProtKB-SubCell"/>
</dbReference>
<protein>
    <recommendedName>
        <fullName evidence="3">Flagellar motor switch protein FliN</fullName>
    </recommendedName>
</protein>
<accession>A0A975AZA3</accession>
<dbReference type="Gene3D" id="2.30.330.10">
    <property type="entry name" value="SpoA-like"/>
    <property type="match status" value="1"/>
</dbReference>
<dbReference type="PANTHER" id="PTHR43484">
    <property type="match status" value="1"/>
</dbReference>
<keyword evidence="11" id="KW-0966">Cell projection</keyword>
<dbReference type="InterPro" id="IPR001543">
    <property type="entry name" value="FliN-like_C"/>
</dbReference>
<evidence type="ECO:0000256" key="5">
    <source>
        <dbReference type="ARBA" id="ARBA00022500"/>
    </source>
</evidence>
<comment type="subcellular location">
    <subcellularLocation>
        <location evidence="1">Cell membrane</location>
        <topology evidence="1">Peripheral membrane protein</topology>
        <orientation evidence="1">Cytoplasmic side</orientation>
    </subcellularLocation>
</comment>
<keyword evidence="4" id="KW-1003">Cell membrane</keyword>
<dbReference type="InterPro" id="IPR036429">
    <property type="entry name" value="SpoA-like_sf"/>
</dbReference>
<dbReference type="SUPFAM" id="SSF101801">
    <property type="entry name" value="Surface presentation of antigens (SPOA)"/>
    <property type="match status" value="1"/>
</dbReference>
<comment type="function">
    <text evidence="8">FliM is one of three proteins (FliG, FliN, FliM) that forms the rotor-mounted switch complex (C ring), located at the base of the basal body. This complex interacts with the CheY and CheZ chemotaxis proteins, in addition to contacting components of the motor that determine the direction of flagellar rotation.</text>
</comment>
<sequence>MSDFIKLFESETIGTIEALVGAAPVLDLKEEQELSIISNIIPPIVLVKVTVSGDVDADVMVALPPNLAASLSDMMMGEEASDREDVSEDDIDATKEIVSNIFGAIANTLSAQKELPVLSFSVNSVENIDADNEVSLEDFSKMYIYNFSMDPLQSLIMLIIDEKLSNALFGSVNSTPDNDLDLHSSDSDSQEQSHSGSLSNEEMGNIGLIMDVKLPVRVRIGKKRMLLKDVLNMDIGSVIELNQLANDPLEILVDNHVIAQGEVVIVDGNFGVQITTIGTKKERLTQLKG</sequence>
<dbReference type="GO" id="GO:0071973">
    <property type="term" value="P:bacterial-type flagellum-dependent cell motility"/>
    <property type="evidence" value="ECO:0007669"/>
    <property type="project" value="InterPro"/>
</dbReference>
<dbReference type="InterPro" id="IPR028976">
    <property type="entry name" value="CheC-like_sf"/>
</dbReference>
<reference evidence="11" key="1">
    <citation type="submission" date="2019-11" db="EMBL/GenBank/DDBJ databases">
        <authorList>
            <person name="Kojima H."/>
        </authorList>
    </citation>
    <scope>NUCLEOTIDE SEQUENCE</scope>
    <source>
        <strain evidence="11">H1576</strain>
    </source>
</reference>
<keyword evidence="11" id="KW-0969">Cilium</keyword>
<keyword evidence="5" id="KW-0145">Chemotaxis</keyword>
<evidence type="ECO:0000259" key="10">
    <source>
        <dbReference type="Pfam" id="PF01052"/>
    </source>
</evidence>
<evidence type="ECO:0000256" key="6">
    <source>
        <dbReference type="ARBA" id="ARBA00022779"/>
    </source>
</evidence>
<evidence type="ECO:0000256" key="9">
    <source>
        <dbReference type="SAM" id="MobiDB-lite"/>
    </source>
</evidence>
<dbReference type="InterPro" id="IPR051469">
    <property type="entry name" value="FliN/MopA/SpaO"/>
</dbReference>
<evidence type="ECO:0000313" key="11">
    <source>
        <dbReference type="EMBL" id="QSZ41309.1"/>
    </source>
</evidence>
<name>A0A975AZA3_9BACT</name>
<dbReference type="AlphaFoldDB" id="A0A975AZA3"/>
<dbReference type="InterPro" id="IPR001172">
    <property type="entry name" value="FliN_T3SS_HrcQb"/>
</dbReference>
<dbReference type="EMBL" id="CP046072">
    <property type="protein sequence ID" value="QSZ41309.1"/>
    <property type="molecule type" value="Genomic_DNA"/>
</dbReference>
<evidence type="ECO:0000256" key="3">
    <source>
        <dbReference type="ARBA" id="ARBA00021897"/>
    </source>
</evidence>
<comment type="similarity">
    <text evidence="2">Belongs to the FliN/MopA/SpaO family.</text>
</comment>
<dbReference type="KEGG" id="saqt:GJV85_04025"/>
<organism evidence="11 12">
    <name type="scientific">Sulfurimonas aquatica</name>
    <dbReference type="NCBI Taxonomy" id="2672570"/>
    <lineage>
        <taxon>Bacteria</taxon>
        <taxon>Pseudomonadati</taxon>
        <taxon>Campylobacterota</taxon>
        <taxon>Epsilonproteobacteria</taxon>
        <taxon>Campylobacterales</taxon>
        <taxon>Sulfurimonadaceae</taxon>
        <taxon>Sulfurimonas</taxon>
    </lineage>
</organism>
<evidence type="ECO:0000256" key="4">
    <source>
        <dbReference type="ARBA" id="ARBA00022475"/>
    </source>
</evidence>
<reference evidence="11" key="2">
    <citation type="submission" date="2021-04" db="EMBL/GenBank/DDBJ databases">
        <title>Isolation and characterization of a novel species of the genus Sulfurimonas.</title>
        <authorList>
            <person name="Fukui M."/>
        </authorList>
    </citation>
    <scope>NUCLEOTIDE SEQUENCE</scope>
    <source>
        <strain evidence="11">H1576</strain>
    </source>
</reference>
<keyword evidence="12" id="KW-1185">Reference proteome</keyword>
<dbReference type="InterPro" id="IPR012826">
    <property type="entry name" value="FliN"/>
</dbReference>
<feature type="compositionally biased region" description="Low complexity" evidence="9">
    <location>
        <begin position="190"/>
        <end position="200"/>
    </location>
</feature>
<dbReference type="NCBIfam" id="TIGR02480">
    <property type="entry name" value="fliN"/>
    <property type="match status" value="1"/>
</dbReference>
<evidence type="ECO:0000313" key="12">
    <source>
        <dbReference type="Proteomes" id="UP000671852"/>
    </source>
</evidence>
<feature type="region of interest" description="Disordered" evidence="9">
    <location>
        <begin position="179"/>
        <end position="201"/>
    </location>
</feature>
<proteinExistence type="inferred from homology"/>
<gene>
    <name evidence="11" type="primary">fliY</name>
    <name evidence="11" type="ORF">GJV85_04025</name>
</gene>
<evidence type="ECO:0000256" key="7">
    <source>
        <dbReference type="ARBA" id="ARBA00023136"/>
    </source>
</evidence>
<dbReference type="GO" id="GO:0003774">
    <property type="term" value="F:cytoskeletal motor activity"/>
    <property type="evidence" value="ECO:0007669"/>
    <property type="project" value="InterPro"/>
</dbReference>
<evidence type="ECO:0000256" key="2">
    <source>
        <dbReference type="ARBA" id="ARBA00009226"/>
    </source>
</evidence>
<evidence type="ECO:0000256" key="8">
    <source>
        <dbReference type="ARBA" id="ARBA00025044"/>
    </source>
</evidence>
<feature type="domain" description="Flagellar motor switch protein FliN-like C-terminal" evidence="10">
    <location>
        <begin position="209"/>
        <end position="277"/>
    </location>
</feature>
<dbReference type="PANTHER" id="PTHR43484:SF1">
    <property type="entry name" value="FLAGELLAR MOTOR SWITCH PROTEIN FLIN"/>
    <property type="match status" value="1"/>
</dbReference>
<dbReference type="NCBIfam" id="NF006272">
    <property type="entry name" value="PRK08432.1"/>
    <property type="match status" value="1"/>
</dbReference>
<dbReference type="GO" id="GO:0006935">
    <property type="term" value="P:chemotaxis"/>
    <property type="evidence" value="ECO:0007669"/>
    <property type="project" value="UniProtKB-KW"/>
</dbReference>